<dbReference type="EMBL" id="PDGH01000113">
    <property type="protein sequence ID" value="POB45527.1"/>
    <property type="molecule type" value="Genomic_DNA"/>
</dbReference>
<reference evidence="2 3" key="1">
    <citation type="journal article" date="2018" name="Front. Microbiol.">
        <title>Phylogeny of Vibrio vulnificus from the Analysis of the Core-Genome: Implications for Intra-Species Taxonomy.</title>
        <authorList>
            <person name="Roig F.J."/>
            <person name="Gonzalez-Candelas F."/>
            <person name="Sanjuan E."/>
            <person name="Fouz B."/>
            <person name="Feil E.J."/>
            <person name="Llorens C."/>
            <person name="Baker-Austin C."/>
            <person name="Oliver J.D."/>
            <person name="Danin-Poleg Y."/>
            <person name="Gibas C.J."/>
            <person name="Kashi Y."/>
            <person name="Gulig P.A."/>
            <person name="Morrison S.S."/>
            <person name="Amaro C."/>
        </authorList>
    </citation>
    <scope>NUCLEOTIDE SEQUENCE [LARGE SCALE GENOMIC DNA]</scope>
    <source>
        <strain evidence="2 3">CECT4608</strain>
    </source>
</reference>
<dbReference type="RefSeq" id="WP_103200767.1">
    <property type="nucleotide sequence ID" value="NZ_CP044207.1"/>
</dbReference>
<evidence type="ECO:0000313" key="2">
    <source>
        <dbReference type="EMBL" id="POB45527.1"/>
    </source>
</evidence>
<protein>
    <submittedName>
        <fullName evidence="2">Chromosome partitioning protein ParA</fullName>
    </submittedName>
</protein>
<feature type="coiled-coil region" evidence="1">
    <location>
        <begin position="265"/>
        <end position="299"/>
    </location>
</feature>
<dbReference type="Proteomes" id="UP000237466">
    <property type="component" value="Unassembled WGS sequence"/>
</dbReference>
<organism evidence="2 3">
    <name type="scientific">Vibrio vulnificus</name>
    <dbReference type="NCBI Taxonomy" id="672"/>
    <lineage>
        <taxon>Bacteria</taxon>
        <taxon>Pseudomonadati</taxon>
        <taxon>Pseudomonadota</taxon>
        <taxon>Gammaproteobacteria</taxon>
        <taxon>Vibrionales</taxon>
        <taxon>Vibrionaceae</taxon>
        <taxon>Vibrio</taxon>
    </lineage>
</organism>
<comment type="caution">
    <text evidence="2">The sequence shown here is derived from an EMBL/GenBank/DDBJ whole genome shotgun (WGS) entry which is preliminary data.</text>
</comment>
<gene>
    <name evidence="2" type="ORF">CRN52_16255</name>
</gene>
<evidence type="ECO:0000256" key="1">
    <source>
        <dbReference type="SAM" id="Coils"/>
    </source>
</evidence>
<sequence>MMRTIILVFVITLSALTAGMGFITLFSGNESNAATSAQRVEATSSQSVDTIHHQPTDTLVATNVNSVSARKQTDKTSSSELLAEILQQAQGQELIAELDAFWRECQPEKGCEEQLMALSPYLSAELFALLSQYPELNAKWQRHLGDLLFDEQQALSARIAQLKAQAREIWGELADILFADEFALYDFSLDTESISQSDPEEFVASFQRLMEQWQNREQSLGLVSDSAKYERGISLIPSHFSDAEQAAIRQTLEQTYLSKEERANLQAREQTVAKQQQQVQDYQTALAELQSHLNKQRATSHAEWPESDWQNYYQQQVSEFRRMFFSS</sequence>
<accession>A0A2S3R004</accession>
<proteinExistence type="predicted"/>
<keyword evidence="1" id="KW-0175">Coiled coil</keyword>
<dbReference type="AlphaFoldDB" id="A0A2S3R004"/>
<evidence type="ECO:0000313" key="3">
    <source>
        <dbReference type="Proteomes" id="UP000237466"/>
    </source>
</evidence>
<name>A0A2S3R004_VIBVL</name>